<dbReference type="InterPro" id="IPR036291">
    <property type="entry name" value="NAD(P)-bd_dom_sf"/>
</dbReference>
<keyword evidence="2 4" id="KW-0520">NAD</keyword>
<feature type="binding site" evidence="4">
    <location>
        <begin position="121"/>
        <end position="123"/>
    </location>
    <ligand>
        <name>NAD(+)</name>
        <dbReference type="ChEBI" id="CHEBI:57540"/>
    </ligand>
</feature>
<dbReference type="InterPro" id="IPR022383">
    <property type="entry name" value="Lactate/malate_DH_C"/>
</dbReference>
<evidence type="ECO:0000259" key="6">
    <source>
        <dbReference type="Pfam" id="PF00056"/>
    </source>
</evidence>
<dbReference type="Gene3D" id="3.40.50.720">
    <property type="entry name" value="NAD(P)-binding Rossmann-like Domain"/>
    <property type="match status" value="1"/>
</dbReference>
<dbReference type="Proteomes" id="UP000054771">
    <property type="component" value="Unassembled WGS sequence"/>
</dbReference>
<dbReference type="PANTHER" id="PTHR43128:SF16">
    <property type="entry name" value="L-LACTATE DEHYDROGENASE"/>
    <property type="match status" value="1"/>
</dbReference>
<proteinExistence type="inferred from homology"/>
<dbReference type="PRINTS" id="PR00086">
    <property type="entry name" value="LLDHDRGNASE"/>
</dbReference>
<dbReference type="InterPro" id="IPR001557">
    <property type="entry name" value="L-lactate/malate_DH"/>
</dbReference>
<evidence type="ECO:0000313" key="9">
    <source>
        <dbReference type="Proteomes" id="UP000054771"/>
    </source>
</evidence>
<dbReference type="GO" id="GO:0004459">
    <property type="term" value="F:L-lactate dehydrogenase (NAD+) activity"/>
    <property type="evidence" value="ECO:0007669"/>
    <property type="project" value="TreeGrafter"/>
</dbReference>
<organism evidence="8 9">
    <name type="scientific">Aspergillus calidoustus</name>
    <dbReference type="NCBI Taxonomy" id="454130"/>
    <lineage>
        <taxon>Eukaryota</taxon>
        <taxon>Fungi</taxon>
        <taxon>Dikarya</taxon>
        <taxon>Ascomycota</taxon>
        <taxon>Pezizomycotina</taxon>
        <taxon>Eurotiomycetes</taxon>
        <taxon>Eurotiomycetidae</taxon>
        <taxon>Eurotiales</taxon>
        <taxon>Aspergillaceae</taxon>
        <taxon>Aspergillus</taxon>
        <taxon>Aspergillus subgen. Nidulantes</taxon>
    </lineage>
</organism>
<evidence type="ECO:0000313" key="8">
    <source>
        <dbReference type="EMBL" id="CEL08992.1"/>
    </source>
</evidence>
<reference evidence="9" key="1">
    <citation type="journal article" date="2016" name="Genome Announc.">
        <title>Draft genome sequences of fungus Aspergillus calidoustus.</title>
        <authorList>
            <person name="Horn F."/>
            <person name="Linde J."/>
            <person name="Mattern D.J."/>
            <person name="Walther G."/>
            <person name="Guthke R."/>
            <person name="Scherlach K."/>
            <person name="Martin K."/>
            <person name="Brakhage A.A."/>
            <person name="Petzke L."/>
            <person name="Valiante V."/>
        </authorList>
    </citation>
    <scope>NUCLEOTIDE SEQUENCE [LARGE SCALE GENOMIC DNA]</scope>
    <source>
        <strain evidence="9">SF006504</strain>
    </source>
</reference>
<dbReference type="GO" id="GO:0006089">
    <property type="term" value="P:lactate metabolic process"/>
    <property type="evidence" value="ECO:0007669"/>
    <property type="project" value="TreeGrafter"/>
</dbReference>
<dbReference type="OMA" id="THLDSMR"/>
<dbReference type="Gene3D" id="3.90.110.10">
    <property type="entry name" value="Lactate dehydrogenase/glycoside hydrolase, family 4, C-terminal"/>
    <property type="match status" value="1"/>
</dbReference>
<dbReference type="STRING" id="454130.A0A0U5GB57"/>
<dbReference type="InterPro" id="IPR015955">
    <property type="entry name" value="Lactate_DH/Glyco_Ohase_4_C"/>
</dbReference>
<keyword evidence="9" id="KW-1185">Reference proteome</keyword>
<dbReference type="AlphaFoldDB" id="A0A0U5GB57"/>
<dbReference type="OrthoDB" id="6270329at2759"/>
<evidence type="ECO:0008006" key="10">
    <source>
        <dbReference type="Google" id="ProtNLM"/>
    </source>
</evidence>
<evidence type="ECO:0000256" key="3">
    <source>
        <dbReference type="PIRSR" id="PIRSR000102-1"/>
    </source>
</evidence>
<feature type="binding site" evidence="4">
    <location>
        <begin position="12"/>
        <end position="17"/>
    </location>
    <ligand>
        <name>NAD(+)</name>
        <dbReference type="ChEBI" id="CHEBI:57540"/>
    </ligand>
</feature>
<accession>A0A0U5GB57</accession>
<dbReference type="PANTHER" id="PTHR43128">
    <property type="entry name" value="L-2-HYDROXYCARBOXYLATE DEHYDROGENASE (NAD(P)(+))"/>
    <property type="match status" value="1"/>
</dbReference>
<sequence>MDRQISRVAIIGVGQVGAAVAYALILGSVTDELLIVDIRAEWRDSQARDLTDVAYAHGSRTRVHAAGYREAGQCDIVVITAGSKFSYGQTSLDYLYRNTGILRSVVNEMKPFRSDTILLVVANPVDLLTSLAKELSGLPPSQVLGSGTFLDSVRLRGLLADKAGIAQSSIDLYVLGIHGDAQVAVWSTATIGGVPLDKAALPCMATEADKASLARECRNQSRSIVAAKGATPFGIGSVVSSICTSILQDRRNVRPISHFQPEFGCYFSLPVVLGRTGVVQRVPAGLSAREQEAIVKSAQELKCTLDRVQEQY</sequence>
<gene>
    <name evidence="8" type="ORF">ASPCAL12136</name>
</gene>
<keyword evidence="1 5" id="KW-0560">Oxidoreductase</keyword>
<comment type="similarity">
    <text evidence="5">Belongs to the LDH/MDH superfamily.</text>
</comment>
<protein>
    <recommendedName>
        <fullName evidence="10">L-lactate dehydrogenase</fullName>
    </recommendedName>
</protein>
<evidence type="ECO:0000259" key="7">
    <source>
        <dbReference type="Pfam" id="PF02866"/>
    </source>
</evidence>
<feature type="active site" description="Proton acceptor" evidence="3">
    <location>
        <position position="178"/>
    </location>
</feature>
<evidence type="ECO:0000256" key="5">
    <source>
        <dbReference type="RuleBase" id="RU003369"/>
    </source>
</evidence>
<dbReference type="InterPro" id="IPR001236">
    <property type="entry name" value="Lactate/malate_DH_N"/>
</dbReference>
<feature type="binding site" evidence="4">
    <location>
        <position position="37"/>
    </location>
    <ligand>
        <name>NAD(+)</name>
        <dbReference type="ChEBI" id="CHEBI:57540"/>
    </ligand>
</feature>
<feature type="domain" description="Lactate/malate dehydrogenase N-terminal" evidence="6">
    <location>
        <begin position="7"/>
        <end position="145"/>
    </location>
</feature>
<dbReference type="Pfam" id="PF00056">
    <property type="entry name" value="Ldh_1_N"/>
    <property type="match status" value="1"/>
</dbReference>
<feature type="domain" description="Lactate/malate dehydrogenase C-terminal" evidence="7">
    <location>
        <begin position="148"/>
        <end position="310"/>
    </location>
</feature>
<evidence type="ECO:0000256" key="2">
    <source>
        <dbReference type="ARBA" id="ARBA00023027"/>
    </source>
</evidence>
<dbReference type="PIRSF" id="PIRSF000102">
    <property type="entry name" value="Lac_mal_DH"/>
    <property type="match status" value="1"/>
</dbReference>
<dbReference type="CDD" id="cd00300">
    <property type="entry name" value="LDH_like"/>
    <property type="match status" value="1"/>
</dbReference>
<feature type="binding site" evidence="4">
    <location>
        <position position="98"/>
    </location>
    <ligand>
        <name>NAD(+)</name>
        <dbReference type="ChEBI" id="CHEBI:57540"/>
    </ligand>
</feature>
<dbReference type="SUPFAM" id="SSF51735">
    <property type="entry name" value="NAD(P)-binding Rossmann-fold domains"/>
    <property type="match status" value="1"/>
</dbReference>
<dbReference type="SUPFAM" id="SSF56327">
    <property type="entry name" value="LDH C-terminal domain-like"/>
    <property type="match status" value="1"/>
</dbReference>
<evidence type="ECO:0000256" key="1">
    <source>
        <dbReference type="ARBA" id="ARBA00023002"/>
    </source>
</evidence>
<evidence type="ECO:0000256" key="4">
    <source>
        <dbReference type="PIRSR" id="PIRSR000102-3"/>
    </source>
</evidence>
<name>A0A0U5GB57_ASPCI</name>
<dbReference type="EMBL" id="CDMC01000013">
    <property type="protein sequence ID" value="CEL08992.1"/>
    <property type="molecule type" value="Genomic_DNA"/>
</dbReference>
<dbReference type="Pfam" id="PF02866">
    <property type="entry name" value="Ldh_1_C"/>
    <property type="match status" value="1"/>
</dbReference>